<dbReference type="EMBL" id="BLLF01001744">
    <property type="protein sequence ID" value="GFH21018.1"/>
    <property type="molecule type" value="Genomic_DNA"/>
</dbReference>
<name>A0A699ZRI0_HAELA</name>
<evidence type="ECO:0000256" key="1">
    <source>
        <dbReference type="SAM" id="MobiDB-lite"/>
    </source>
</evidence>
<dbReference type="Proteomes" id="UP000485058">
    <property type="component" value="Unassembled WGS sequence"/>
</dbReference>
<protein>
    <submittedName>
        <fullName evidence="2">Uncharacterized protein</fullName>
    </submittedName>
</protein>
<proteinExistence type="predicted"/>
<accession>A0A699ZRI0</accession>
<dbReference type="AlphaFoldDB" id="A0A699ZRI0"/>
<evidence type="ECO:0000313" key="3">
    <source>
        <dbReference type="Proteomes" id="UP000485058"/>
    </source>
</evidence>
<feature type="region of interest" description="Disordered" evidence="1">
    <location>
        <begin position="1"/>
        <end position="38"/>
    </location>
</feature>
<reference evidence="2 3" key="1">
    <citation type="submission" date="2020-02" db="EMBL/GenBank/DDBJ databases">
        <title>Draft genome sequence of Haematococcus lacustris strain NIES-144.</title>
        <authorList>
            <person name="Morimoto D."/>
            <person name="Nakagawa S."/>
            <person name="Yoshida T."/>
            <person name="Sawayama S."/>
        </authorList>
    </citation>
    <scope>NUCLEOTIDE SEQUENCE [LARGE SCALE GENOMIC DNA]</scope>
    <source>
        <strain evidence="2 3">NIES-144</strain>
    </source>
</reference>
<keyword evidence="3" id="KW-1185">Reference proteome</keyword>
<sequence length="73" mass="7916">MSPKRKHKRPVSPKQGAAGASGSRQQDGEGKGQGDKEVVAQRRQVIKAPLRGLVDLISAQLKLTLLWRRSTSA</sequence>
<organism evidence="2 3">
    <name type="scientific">Haematococcus lacustris</name>
    <name type="common">Green alga</name>
    <name type="synonym">Haematococcus pluvialis</name>
    <dbReference type="NCBI Taxonomy" id="44745"/>
    <lineage>
        <taxon>Eukaryota</taxon>
        <taxon>Viridiplantae</taxon>
        <taxon>Chlorophyta</taxon>
        <taxon>core chlorophytes</taxon>
        <taxon>Chlorophyceae</taxon>
        <taxon>CS clade</taxon>
        <taxon>Chlamydomonadales</taxon>
        <taxon>Haematococcaceae</taxon>
        <taxon>Haematococcus</taxon>
    </lineage>
</organism>
<gene>
    <name evidence="2" type="ORF">HaLaN_18236</name>
</gene>
<comment type="caution">
    <text evidence="2">The sequence shown here is derived from an EMBL/GenBank/DDBJ whole genome shotgun (WGS) entry which is preliminary data.</text>
</comment>
<evidence type="ECO:0000313" key="2">
    <source>
        <dbReference type="EMBL" id="GFH21018.1"/>
    </source>
</evidence>
<feature type="compositionally biased region" description="Basic residues" evidence="1">
    <location>
        <begin position="1"/>
        <end position="11"/>
    </location>
</feature>
<feature type="compositionally biased region" description="Basic and acidic residues" evidence="1">
    <location>
        <begin position="26"/>
        <end position="38"/>
    </location>
</feature>